<name>A0A821YPD1_9BILA</name>
<comment type="caution">
    <text evidence="2">The sequence shown here is derived from an EMBL/GenBank/DDBJ whole genome shotgun (WGS) entry which is preliminary data.</text>
</comment>
<accession>A0A821YPD1</accession>
<dbReference type="Proteomes" id="UP000663848">
    <property type="component" value="Unassembled WGS sequence"/>
</dbReference>
<feature type="compositionally biased region" description="Basic residues" evidence="1">
    <location>
        <begin position="103"/>
        <end position="113"/>
    </location>
</feature>
<organism evidence="2 3">
    <name type="scientific">Rotaria socialis</name>
    <dbReference type="NCBI Taxonomy" id="392032"/>
    <lineage>
        <taxon>Eukaryota</taxon>
        <taxon>Metazoa</taxon>
        <taxon>Spiralia</taxon>
        <taxon>Gnathifera</taxon>
        <taxon>Rotifera</taxon>
        <taxon>Eurotatoria</taxon>
        <taxon>Bdelloidea</taxon>
        <taxon>Philodinida</taxon>
        <taxon>Philodinidae</taxon>
        <taxon>Rotaria</taxon>
    </lineage>
</organism>
<dbReference type="AlphaFoldDB" id="A0A821YPD1"/>
<evidence type="ECO:0000256" key="1">
    <source>
        <dbReference type="SAM" id="MobiDB-lite"/>
    </source>
</evidence>
<feature type="compositionally biased region" description="Polar residues" evidence="1">
    <location>
        <begin position="117"/>
        <end position="138"/>
    </location>
</feature>
<dbReference type="EMBL" id="CAJOBR010024993">
    <property type="protein sequence ID" value="CAF4964115.1"/>
    <property type="molecule type" value="Genomic_DNA"/>
</dbReference>
<feature type="compositionally biased region" description="Low complexity" evidence="1">
    <location>
        <begin position="70"/>
        <end position="80"/>
    </location>
</feature>
<protein>
    <submittedName>
        <fullName evidence="2">Uncharacterized protein</fullName>
    </submittedName>
</protein>
<gene>
    <name evidence="2" type="ORF">QYT958_LOCUS34565</name>
</gene>
<reference evidence="2" key="1">
    <citation type="submission" date="2021-02" db="EMBL/GenBank/DDBJ databases">
        <authorList>
            <person name="Nowell W R."/>
        </authorList>
    </citation>
    <scope>NUCLEOTIDE SEQUENCE</scope>
</reference>
<evidence type="ECO:0000313" key="2">
    <source>
        <dbReference type="EMBL" id="CAF4964115.1"/>
    </source>
</evidence>
<sequence>SFTTILDYCLGQSSINRPHVFKQPLYIPFRSDQPIDYEPIQWQADPSVPKRFIVQPSSPSRVLQPRNEQTNDNNTNTVIIDDNDDQNYIDAMGDEENEAPKAASKKKAKKKKQQQQTNTVTTNDDVSIQLNNSSNRISSAGHKFPQKLSSKWSSGKRISGVGKTSAIRKVNKMKSMNKCKQK</sequence>
<feature type="compositionally biased region" description="Acidic residues" evidence="1">
    <location>
        <begin position="81"/>
        <end position="97"/>
    </location>
</feature>
<feature type="region of interest" description="Disordered" evidence="1">
    <location>
        <begin position="57"/>
        <end position="163"/>
    </location>
</feature>
<proteinExistence type="predicted"/>
<feature type="non-terminal residue" evidence="2">
    <location>
        <position position="1"/>
    </location>
</feature>
<evidence type="ECO:0000313" key="3">
    <source>
        <dbReference type="Proteomes" id="UP000663848"/>
    </source>
</evidence>